<dbReference type="SUPFAM" id="SSF54791">
    <property type="entry name" value="Eukaryotic type KH-domain (KH-domain type I)"/>
    <property type="match status" value="1"/>
</dbReference>
<evidence type="ECO:0000313" key="5">
    <source>
        <dbReference type="Proteomes" id="UP001244341"/>
    </source>
</evidence>
<feature type="domain" description="K Homology" evidence="3">
    <location>
        <begin position="2"/>
        <end position="56"/>
    </location>
</feature>
<dbReference type="Proteomes" id="UP001244341">
    <property type="component" value="Chromosome 1b"/>
</dbReference>
<dbReference type="EMBL" id="CP126208">
    <property type="protein sequence ID" value="WIA08322.1"/>
    <property type="molecule type" value="Genomic_DNA"/>
</dbReference>
<dbReference type="InterPro" id="IPR036612">
    <property type="entry name" value="KH_dom_type_1_sf"/>
</dbReference>
<feature type="region of interest" description="Disordered" evidence="2">
    <location>
        <begin position="220"/>
        <end position="263"/>
    </location>
</feature>
<dbReference type="InterPro" id="IPR004087">
    <property type="entry name" value="KH_dom"/>
</dbReference>
<dbReference type="SMART" id="SM00322">
    <property type="entry name" value="KH"/>
    <property type="match status" value="1"/>
</dbReference>
<evidence type="ECO:0000256" key="2">
    <source>
        <dbReference type="SAM" id="MobiDB-lite"/>
    </source>
</evidence>
<dbReference type="CDD" id="cd00105">
    <property type="entry name" value="KH-I"/>
    <property type="match status" value="1"/>
</dbReference>
<reference evidence="4 5" key="1">
    <citation type="submission" date="2023-05" db="EMBL/GenBank/DDBJ databases">
        <title>A 100% complete, gapless, phased diploid assembly of the Scenedesmus obliquus UTEX 3031 genome.</title>
        <authorList>
            <person name="Biondi T.C."/>
            <person name="Hanschen E.R."/>
            <person name="Kwon T."/>
            <person name="Eng W."/>
            <person name="Kruse C.P.S."/>
            <person name="Koehler S.I."/>
            <person name="Kunde Y."/>
            <person name="Gleasner C.D."/>
            <person name="You Mak K.T."/>
            <person name="Polle J."/>
            <person name="Hovde B.T."/>
            <person name="Starkenburg S.R."/>
        </authorList>
    </citation>
    <scope>NUCLEOTIDE SEQUENCE [LARGE SCALE GENOMIC DNA]</scope>
    <source>
        <strain evidence="4 5">DOE0152z</strain>
    </source>
</reference>
<keyword evidence="5" id="KW-1185">Reference proteome</keyword>
<dbReference type="PROSITE" id="PS50084">
    <property type="entry name" value="KH_TYPE_1"/>
    <property type="match status" value="1"/>
</dbReference>
<proteinExistence type="predicted"/>
<organism evidence="4 5">
    <name type="scientific">Tetradesmus obliquus</name>
    <name type="common">Green alga</name>
    <name type="synonym">Acutodesmus obliquus</name>
    <dbReference type="NCBI Taxonomy" id="3088"/>
    <lineage>
        <taxon>Eukaryota</taxon>
        <taxon>Viridiplantae</taxon>
        <taxon>Chlorophyta</taxon>
        <taxon>core chlorophytes</taxon>
        <taxon>Chlorophyceae</taxon>
        <taxon>CS clade</taxon>
        <taxon>Sphaeropleales</taxon>
        <taxon>Scenedesmaceae</taxon>
        <taxon>Tetradesmus</taxon>
    </lineage>
</organism>
<keyword evidence="1" id="KW-0694">RNA-binding</keyword>
<evidence type="ECO:0000256" key="1">
    <source>
        <dbReference type="PROSITE-ProRule" id="PRU00117"/>
    </source>
</evidence>
<protein>
    <recommendedName>
        <fullName evidence="3">K Homology domain-containing protein</fullName>
    </recommendedName>
</protein>
<dbReference type="InterPro" id="IPR004088">
    <property type="entry name" value="KH_dom_type_1"/>
</dbReference>
<accession>A0ABY8TH81</accession>
<dbReference type="Gene3D" id="3.30.1370.10">
    <property type="entry name" value="K Homology domain, type 1"/>
    <property type="match status" value="1"/>
</dbReference>
<sequence length="281" mass="28557">MVGRVIGKSGETIKALQTYTGALIQIDQTVEPTKVTISGTPHSLSLAVSMVTDIVKGTFKGFALLRQITNPGGARPGPVANPMAQPRPVYAPGYGLIPPSQLYGADERTAGVVPVNYGGRSTQAAVGWAPGQVTPSQMILNMPPAGVVRPMGQSGMLGGEEAMMGPMPGYAAGMAPMYAYPPEYGMPGMMQAPEVMYGDPNGMMGGGGLAGSQARLYHAAGGPKGAGGPGGQGRSNGPAKSSSAGDMAGDVMGSGAPLQGGNWVQVMDPDGKVYYLNQGQQ</sequence>
<evidence type="ECO:0000259" key="3">
    <source>
        <dbReference type="SMART" id="SM00322"/>
    </source>
</evidence>
<gene>
    <name evidence="4" type="ORF">OEZ85_007764</name>
</gene>
<evidence type="ECO:0000313" key="4">
    <source>
        <dbReference type="EMBL" id="WIA08322.1"/>
    </source>
</evidence>
<name>A0ABY8TH81_TETOB</name>
<feature type="compositionally biased region" description="Gly residues" evidence="2">
    <location>
        <begin position="222"/>
        <end position="234"/>
    </location>
</feature>
<dbReference type="Pfam" id="PF00013">
    <property type="entry name" value="KH_1"/>
    <property type="match status" value="1"/>
</dbReference>